<dbReference type="PANTHER" id="PTHR30575">
    <property type="entry name" value="PEPTIDASE M20"/>
    <property type="match status" value="1"/>
</dbReference>
<evidence type="ECO:0000313" key="4">
    <source>
        <dbReference type="Proteomes" id="UP000801864"/>
    </source>
</evidence>
<dbReference type="SUPFAM" id="SSF53187">
    <property type="entry name" value="Zn-dependent exopeptidases"/>
    <property type="match status" value="1"/>
</dbReference>
<accession>A0A9P4XKP7</accession>
<keyword evidence="4" id="KW-1185">Reference proteome</keyword>
<dbReference type="NCBIfam" id="TIGR01891">
    <property type="entry name" value="amidohydrolases"/>
    <property type="match status" value="1"/>
</dbReference>
<dbReference type="SUPFAM" id="SSF55031">
    <property type="entry name" value="Bacterial exopeptidase dimerisation domain"/>
    <property type="match status" value="1"/>
</dbReference>
<organism evidence="3 4">
    <name type="scientific">Trichoderma lentiforme</name>
    <dbReference type="NCBI Taxonomy" id="1567552"/>
    <lineage>
        <taxon>Eukaryota</taxon>
        <taxon>Fungi</taxon>
        <taxon>Dikarya</taxon>
        <taxon>Ascomycota</taxon>
        <taxon>Pezizomycotina</taxon>
        <taxon>Sordariomycetes</taxon>
        <taxon>Hypocreomycetidae</taxon>
        <taxon>Hypocreales</taxon>
        <taxon>Hypocreaceae</taxon>
        <taxon>Trichoderma</taxon>
    </lineage>
</organism>
<dbReference type="Gene3D" id="3.40.630.10">
    <property type="entry name" value="Zn peptidases"/>
    <property type="match status" value="1"/>
</dbReference>
<gene>
    <name evidence="3" type="ORF">CFAM422_004433</name>
</gene>
<sequence>MVHLKSNDHIAEDTVTRYLNNSHDAIDAADQELRALNNAIHDNPELGYQEFYAVETISSFLQKHGYAVTKQAYGLETSFMAEIGSGGSLVIICVEYDALPDIGHACGHNLITTSSMAAFLGAAKVLQSESFPGRIRILGTPAEEGGGGKVKLIEAGAFDDEDIAAAIMAHPLAAHQFAEGYNGLAGLKFIASQKFEVEFRGRSAHAAGEPWNGVNALDAAVMAYNGISMLRQQMRPDERVHGVINDGGTAPNVIANYTRMTWLVRSPSTKRSETLLKKVQQSFNAAALSTGCEYNIIPGPTYEDLRVNDAICQQYADDMLSIGQKILVKDDNSYTASTDMGDIAFFPSKSSVSYKVPSFHGAFPIPTDQGVSLHHPRFADHAGSDSAHEAAIKCGKGMAMLTIRLLTNPCLVEAARIDFNQLAEA</sequence>
<dbReference type="InterPro" id="IPR036264">
    <property type="entry name" value="Bact_exopeptidase_dim_dom"/>
</dbReference>
<evidence type="ECO:0000313" key="3">
    <source>
        <dbReference type="EMBL" id="KAF3073912.1"/>
    </source>
</evidence>
<dbReference type="AlphaFoldDB" id="A0A9P4XKP7"/>
<dbReference type="Proteomes" id="UP000801864">
    <property type="component" value="Unassembled WGS sequence"/>
</dbReference>
<dbReference type="InterPro" id="IPR002933">
    <property type="entry name" value="Peptidase_M20"/>
</dbReference>
<dbReference type="InterPro" id="IPR017144">
    <property type="entry name" value="Xaa-Arg_dipeptidase"/>
</dbReference>
<dbReference type="InterPro" id="IPR017439">
    <property type="entry name" value="Amidohydrolase"/>
</dbReference>
<protein>
    <recommendedName>
        <fullName evidence="2">Peptidase M20 domain-containing protein 2</fullName>
    </recommendedName>
</protein>
<name>A0A9P4XKP7_9HYPO</name>
<dbReference type="CDD" id="cd05672">
    <property type="entry name" value="M20_ACY1L2-like"/>
    <property type="match status" value="1"/>
</dbReference>
<comment type="caution">
    <text evidence="3">The sequence shown here is derived from an EMBL/GenBank/DDBJ whole genome shotgun (WGS) entry which is preliminary data.</text>
</comment>
<evidence type="ECO:0000256" key="2">
    <source>
        <dbReference type="PIRNR" id="PIRNR037226"/>
    </source>
</evidence>
<dbReference type="Pfam" id="PF01546">
    <property type="entry name" value="Peptidase_M20"/>
    <property type="match status" value="1"/>
</dbReference>
<dbReference type="PANTHER" id="PTHR30575:SF0">
    <property type="entry name" value="XAA-ARG DIPEPTIDASE"/>
    <property type="match status" value="1"/>
</dbReference>
<proteinExistence type="inferred from homology"/>
<dbReference type="GO" id="GO:0016805">
    <property type="term" value="F:dipeptidase activity"/>
    <property type="evidence" value="ECO:0007669"/>
    <property type="project" value="InterPro"/>
</dbReference>
<evidence type="ECO:0000256" key="1">
    <source>
        <dbReference type="ARBA" id="ARBA00006247"/>
    </source>
</evidence>
<dbReference type="Gene3D" id="3.30.70.360">
    <property type="match status" value="1"/>
</dbReference>
<dbReference type="FunFam" id="3.30.70.360:FF:000004">
    <property type="entry name" value="Peptidase M20 domain-containing protein 2"/>
    <property type="match status" value="1"/>
</dbReference>
<dbReference type="EMBL" id="QLNT01000006">
    <property type="protein sequence ID" value="KAF3073912.1"/>
    <property type="molecule type" value="Genomic_DNA"/>
</dbReference>
<dbReference type="InterPro" id="IPR052030">
    <property type="entry name" value="Peptidase_M20/M20A_hydrolases"/>
</dbReference>
<reference evidence="3 4" key="1">
    <citation type="submission" date="2018-06" db="EMBL/GenBank/DDBJ databases">
        <title>Genome analysis of cellulolytic fungus Trichoderma lentiforme CFAM-422.</title>
        <authorList>
            <person name="Steindorff A.S."/>
            <person name="Formighieri E.F."/>
            <person name="Midorikawa G.E.O."/>
            <person name="Tamietti M.S."/>
            <person name="Ramos E.Z."/>
            <person name="Silva A.S."/>
            <person name="Bon E.P.S."/>
            <person name="Mendes T.D."/>
            <person name="Damaso M.C.T."/>
            <person name="Favaro L.C.L."/>
        </authorList>
    </citation>
    <scope>NUCLEOTIDE SEQUENCE [LARGE SCALE GENOMIC DNA]</scope>
    <source>
        <strain evidence="3 4">CFAM-422</strain>
    </source>
</reference>
<dbReference type="PIRSF" id="PIRSF037226">
    <property type="entry name" value="Amidohydrolase_ACY1L2_prd"/>
    <property type="match status" value="1"/>
</dbReference>
<comment type="similarity">
    <text evidence="1 2">Belongs to the peptidase M20A family.</text>
</comment>